<keyword evidence="2" id="KW-1185">Reference proteome</keyword>
<dbReference type="RefSeq" id="WP_073584280.1">
    <property type="nucleotide sequence ID" value="NZ_CBCSEA010000007.1"/>
</dbReference>
<evidence type="ECO:0000313" key="2">
    <source>
        <dbReference type="Proteomes" id="UP000184611"/>
    </source>
</evidence>
<proteinExistence type="predicted"/>
<dbReference type="AlphaFoldDB" id="A0A1M7ZY36"/>
<evidence type="ECO:0008006" key="3">
    <source>
        <dbReference type="Google" id="ProtNLM"/>
    </source>
</evidence>
<gene>
    <name evidence="1" type="ORF">SAMN05443547_2155</name>
</gene>
<accession>A0A1M7ZY36</accession>
<organism evidence="1 2">
    <name type="scientific">Flavobacterium cucumis</name>
    <dbReference type="NCBI Taxonomy" id="416016"/>
    <lineage>
        <taxon>Bacteria</taxon>
        <taxon>Pseudomonadati</taxon>
        <taxon>Bacteroidota</taxon>
        <taxon>Flavobacteriia</taxon>
        <taxon>Flavobacteriales</taxon>
        <taxon>Flavobacteriaceae</taxon>
        <taxon>Flavobacterium</taxon>
    </lineage>
</organism>
<dbReference type="InterPro" id="IPR036186">
    <property type="entry name" value="Serpin_sf"/>
</dbReference>
<name>A0A1M7ZY36_9FLAO</name>
<protein>
    <recommendedName>
        <fullName evidence="3">Serpin (Serine protease inhibitor)</fullName>
    </recommendedName>
</protein>
<evidence type="ECO:0000313" key="1">
    <source>
        <dbReference type="EMBL" id="SHO73782.1"/>
    </source>
</evidence>
<dbReference type="OrthoDB" id="1953107at2"/>
<dbReference type="PROSITE" id="PS51257">
    <property type="entry name" value="PROKAR_LIPOPROTEIN"/>
    <property type="match status" value="1"/>
</dbReference>
<dbReference type="Proteomes" id="UP000184611">
    <property type="component" value="Unassembled WGS sequence"/>
</dbReference>
<sequence length="333" mass="39055">MKYFLYIIILTSLFSCKSDKKFTEVKKLSDYKNTQFIPTLENEISDNENSIYCASLLFAWDEIRKEINSPLSIQTEFTQLNLLNNSKSFQNVLESNEYESSAEINGNLIIAKAEFDKSLPFEHQLQNLSNKLTFNGQKVAAFGLIGLCTYEQFQNIKIIYYKNDSNFIVKLIPKEKEHEVILFMSEKKFNSISEMNLEIERLTEIGKKEIKNNKINWKYYYKEEDQLIIPKFNFNIETNYDSLEGNKFSSQNENYNIERAYQRTAFILNESGAEIVSEAEIEVAAVEEIEEIEKPKPKKMIFDKPFLILLKRTDSKNPYFGLWTTNTELMIKE</sequence>
<dbReference type="EMBL" id="FRYK01000004">
    <property type="protein sequence ID" value="SHO73782.1"/>
    <property type="molecule type" value="Genomic_DNA"/>
</dbReference>
<dbReference type="SUPFAM" id="SSF56574">
    <property type="entry name" value="Serpins"/>
    <property type="match status" value="1"/>
</dbReference>
<reference evidence="2" key="1">
    <citation type="submission" date="2016-12" db="EMBL/GenBank/DDBJ databases">
        <authorList>
            <person name="Varghese N."/>
            <person name="Submissions S."/>
        </authorList>
    </citation>
    <scope>NUCLEOTIDE SEQUENCE [LARGE SCALE GENOMIC DNA]</scope>
    <source>
        <strain evidence="2">DSM 18830</strain>
    </source>
</reference>
<dbReference type="STRING" id="416016.SAMN05443547_2155"/>